<keyword evidence="1" id="KW-0812">Transmembrane</keyword>
<sequence>MRAKRIRRKGKNKKVTSLPLRKLTVLFLLFFSPILIWTYFANIRTSEKTKTALNIPRVSTIELLPNLFLPNLTFNVLGAQAIVPTDIVKYVNSERNKKNSPPLHINDKLMQAAKMRAEVILKYQNFSHQDPYENIELITVMPVVGYLYSYASENIGMGGISAEDFVGGFMNSTSHRENLLNPELFHTGVFVVTGPYKQYYVNIAVQLFAIPATREEYLGYNEIDKKNYQSLLTALNRKLNPLVITFNNFLKDKTEVNKFNKLKRQRVILTDLIKIMEEEKPFADSQVKLIREYNSYL</sequence>
<dbReference type="Pfam" id="PF00188">
    <property type="entry name" value="CAP"/>
    <property type="match status" value="1"/>
</dbReference>
<evidence type="ECO:0000259" key="2">
    <source>
        <dbReference type="Pfam" id="PF00188"/>
    </source>
</evidence>
<dbReference type="CDD" id="cd05379">
    <property type="entry name" value="CAP_bacterial"/>
    <property type="match status" value="1"/>
</dbReference>
<dbReference type="PANTHER" id="PTHR31157:SF1">
    <property type="entry name" value="SCP DOMAIN-CONTAINING PROTEIN"/>
    <property type="match status" value="1"/>
</dbReference>
<feature type="transmembrane region" description="Helical" evidence="1">
    <location>
        <begin position="20"/>
        <end position="40"/>
    </location>
</feature>
<dbReference type="PANTHER" id="PTHR31157">
    <property type="entry name" value="SCP DOMAIN-CONTAINING PROTEIN"/>
    <property type="match status" value="1"/>
</dbReference>
<accession>A0A1F5YEQ9</accession>
<dbReference type="Gene3D" id="3.40.33.10">
    <property type="entry name" value="CAP"/>
    <property type="match status" value="1"/>
</dbReference>
<dbReference type="Proteomes" id="UP000177396">
    <property type="component" value="Unassembled WGS sequence"/>
</dbReference>
<reference evidence="3 4" key="1">
    <citation type="journal article" date="2016" name="Nat. Commun.">
        <title>Thousands of microbial genomes shed light on interconnected biogeochemical processes in an aquifer system.</title>
        <authorList>
            <person name="Anantharaman K."/>
            <person name="Brown C.T."/>
            <person name="Hug L.A."/>
            <person name="Sharon I."/>
            <person name="Castelle C.J."/>
            <person name="Probst A.J."/>
            <person name="Thomas B.C."/>
            <person name="Singh A."/>
            <person name="Wilkins M.J."/>
            <person name="Karaoz U."/>
            <person name="Brodie E.L."/>
            <person name="Williams K.H."/>
            <person name="Hubbard S.S."/>
            <person name="Banfield J.F."/>
        </authorList>
    </citation>
    <scope>NUCLEOTIDE SEQUENCE [LARGE SCALE GENOMIC DNA]</scope>
</reference>
<proteinExistence type="predicted"/>
<dbReference type="InterPro" id="IPR014044">
    <property type="entry name" value="CAP_dom"/>
</dbReference>
<dbReference type="AlphaFoldDB" id="A0A1F5YEQ9"/>
<dbReference type="InterPro" id="IPR035940">
    <property type="entry name" value="CAP_sf"/>
</dbReference>
<name>A0A1F5YEQ9_9BACT</name>
<keyword evidence="1" id="KW-0472">Membrane</keyword>
<dbReference type="SUPFAM" id="SSF55797">
    <property type="entry name" value="PR-1-like"/>
    <property type="match status" value="1"/>
</dbReference>
<comment type="caution">
    <text evidence="3">The sequence shown here is derived from an EMBL/GenBank/DDBJ whole genome shotgun (WGS) entry which is preliminary data.</text>
</comment>
<organism evidence="3 4">
    <name type="scientific">Candidatus Gottesmanbacteria bacterium RBG_16_38_7b</name>
    <dbReference type="NCBI Taxonomy" id="1798372"/>
    <lineage>
        <taxon>Bacteria</taxon>
        <taxon>Candidatus Gottesmaniibacteriota</taxon>
    </lineage>
</organism>
<gene>
    <name evidence="3" type="ORF">A2153_04085</name>
</gene>
<evidence type="ECO:0000313" key="3">
    <source>
        <dbReference type="EMBL" id="OGF98645.1"/>
    </source>
</evidence>
<feature type="domain" description="SCP" evidence="2">
    <location>
        <begin position="89"/>
        <end position="207"/>
    </location>
</feature>
<evidence type="ECO:0000313" key="4">
    <source>
        <dbReference type="Proteomes" id="UP000177396"/>
    </source>
</evidence>
<keyword evidence="1" id="KW-1133">Transmembrane helix</keyword>
<evidence type="ECO:0000256" key="1">
    <source>
        <dbReference type="SAM" id="Phobius"/>
    </source>
</evidence>
<protein>
    <recommendedName>
        <fullName evidence="2">SCP domain-containing protein</fullName>
    </recommendedName>
</protein>
<dbReference type="EMBL" id="MFJB01000092">
    <property type="protein sequence ID" value="OGF98645.1"/>
    <property type="molecule type" value="Genomic_DNA"/>
</dbReference>